<evidence type="ECO:0000256" key="1">
    <source>
        <dbReference type="SAM" id="Phobius"/>
    </source>
</evidence>
<organism evidence="2 3">
    <name type="scientific">Lactiplantibacillus xiangfangensis</name>
    <dbReference type="NCBI Taxonomy" id="942150"/>
    <lineage>
        <taxon>Bacteria</taxon>
        <taxon>Bacillati</taxon>
        <taxon>Bacillota</taxon>
        <taxon>Bacilli</taxon>
        <taxon>Lactobacillales</taxon>
        <taxon>Lactobacillaceae</taxon>
        <taxon>Lactiplantibacillus</taxon>
    </lineage>
</organism>
<dbReference type="PATRIC" id="fig|942150.3.peg.1372"/>
<keyword evidence="3" id="KW-1185">Reference proteome</keyword>
<comment type="caution">
    <text evidence="2">The sequence shown here is derived from an EMBL/GenBank/DDBJ whole genome shotgun (WGS) entry which is preliminary data.</text>
</comment>
<keyword evidence="1" id="KW-0812">Transmembrane</keyword>
<protein>
    <submittedName>
        <fullName evidence="2">Uncharacterized protein</fullName>
    </submittedName>
</protein>
<dbReference type="AlphaFoldDB" id="A0A0R2M8J6"/>
<dbReference type="EMBL" id="JQCL01000103">
    <property type="protein sequence ID" value="KRO07411.1"/>
    <property type="molecule type" value="Genomic_DNA"/>
</dbReference>
<gene>
    <name evidence="2" type="ORF">IV64_GL001331</name>
</gene>
<dbReference type="STRING" id="942150.IV64_GL001331"/>
<feature type="transmembrane region" description="Helical" evidence="1">
    <location>
        <begin position="6"/>
        <end position="27"/>
    </location>
</feature>
<sequence>MLKSNRPGFTLAETVVVLGLIGTLLLISIERFPTRQRQLNDETAFWQRLDTLWQQNVLIASTTGQRRLVAFSAEKREVSFNAMNADDSFGSLGVLKLPNTMRIKTHKDIQIQKNGHPQLAVVIFKSTLHPGEKQKFNALMGWGAYRVATVKDAQGFYST</sequence>
<dbReference type="Proteomes" id="UP000051783">
    <property type="component" value="Unassembled WGS sequence"/>
</dbReference>
<evidence type="ECO:0000313" key="2">
    <source>
        <dbReference type="EMBL" id="KRO07411.1"/>
    </source>
</evidence>
<accession>A0A0R2M8J6</accession>
<keyword evidence="1" id="KW-1133">Transmembrane helix</keyword>
<proteinExistence type="predicted"/>
<reference evidence="2 3" key="1">
    <citation type="journal article" date="2015" name="Genome Announc.">
        <title>Expanding the biotechnology potential of lactobacilli through comparative genomics of 213 strains and associated genera.</title>
        <authorList>
            <person name="Sun Z."/>
            <person name="Harris H.M."/>
            <person name="McCann A."/>
            <person name="Guo C."/>
            <person name="Argimon S."/>
            <person name="Zhang W."/>
            <person name="Yang X."/>
            <person name="Jeffery I.B."/>
            <person name="Cooney J.C."/>
            <person name="Kagawa T.F."/>
            <person name="Liu W."/>
            <person name="Song Y."/>
            <person name="Salvetti E."/>
            <person name="Wrobel A."/>
            <person name="Rasinkangas P."/>
            <person name="Parkhill J."/>
            <person name="Rea M.C."/>
            <person name="O'Sullivan O."/>
            <person name="Ritari J."/>
            <person name="Douillard F.P."/>
            <person name="Paul Ross R."/>
            <person name="Yang R."/>
            <person name="Briner A.E."/>
            <person name="Felis G.E."/>
            <person name="de Vos W.M."/>
            <person name="Barrangou R."/>
            <person name="Klaenhammer T.R."/>
            <person name="Caufield P.W."/>
            <person name="Cui Y."/>
            <person name="Zhang H."/>
            <person name="O'Toole P.W."/>
        </authorList>
    </citation>
    <scope>NUCLEOTIDE SEQUENCE [LARGE SCALE GENOMIC DNA]</scope>
    <source>
        <strain evidence="2 3">LMG 26013</strain>
    </source>
</reference>
<evidence type="ECO:0000313" key="3">
    <source>
        <dbReference type="Proteomes" id="UP000051783"/>
    </source>
</evidence>
<name>A0A0R2M8J6_9LACO</name>
<keyword evidence="1" id="KW-0472">Membrane</keyword>